<reference evidence="4" key="2">
    <citation type="submission" date="2022-08" db="EMBL/GenBank/DDBJ databases">
        <authorList>
            <person name="Iruegas-Bocardo F."/>
            <person name="Weisberg A.J."/>
            <person name="Riutta E.R."/>
            <person name="Kilday K."/>
            <person name="Bonkowski J.C."/>
            <person name="Creswell T."/>
            <person name="Daughtrey M.L."/>
            <person name="Rane K."/>
            <person name="Grunwald N.J."/>
            <person name="Chang J.H."/>
            <person name="Putnam M.L."/>
        </authorList>
    </citation>
    <scope>NUCLEOTIDE SEQUENCE</scope>
    <source>
        <strain evidence="4">22-338</strain>
    </source>
</reference>
<feature type="region of interest" description="Disordered" evidence="1">
    <location>
        <begin position="355"/>
        <end position="384"/>
    </location>
</feature>
<evidence type="ECO:0000313" key="5">
    <source>
        <dbReference type="Proteomes" id="UP001140230"/>
    </source>
</evidence>
<accession>A0A9X4BVL5</accession>
<name>A0A9X4BVL5_9XANT</name>
<dbReference type="InterPro" id="IPR008900">
    <property type="entry name" value="Zot_N"/>
</dbReference>
<reference evidence="4" key="1">
    <citation type="journal article" date="2022" name="Phytopathology">
        <title>Whole genome sequencing-based tracing of a 2022 introduction and outbreak of Xanthomonas hortorum pv. pelargonii.</title>
        <authorList>
            <person name="Iruegas Bocardo F."/>
            <person name="Weisberg A.J."/>
            <person name="Riutta E.R."/>
            <person name="Kilday K.B."/>
            <person name="Bonkowski J.C."/>
            <person name="Creswell T.C."/>
            <person name="Daughtrey M."/>
            <person name="Rane K.K."/>
            <person name="Grunwald N.J."/>
            <person name="Chang J.H."/>
            <person name="Putnam M."/>
        </authorList>
    </citation>
    <scope>NUCLEOTIDE SEQUENCE</scope>
    <source>
        <strain evidence="4">22-338</strain>
    </source>
</reference>
<evidence type="ECO:0000256" key="1">
    <source>
        <dbReference type="SAM" id="MobiDB-lite"/>
    </source>
</evidence>
<feature type="compositionally biased region" description="Polar residues" evidence="1">
    <location>
        <begin position="355"/>
        <end position="365"/>
    </location>
</feature>
<dbReference type="Gene3D" id="3.40.50.300">
    <property type="entry name" value="P-loop containing nucleotide triphosphate hydrolases"/>
    <property type="match status" value="1"/>
</dbReference>
<dbReference type="EMBL" id="JANWTP010000121">
    <property type="protein sequence ID" value="MDC8640415.1"/>
    <property type="molecule type" value="Genomic_DNA"/>
</dbReference>
<evidence type="ECO:0000313" key="4">
    <source>
        <dbReference type="EMBL" id="MDC8640415.1"/>
    </source>
</evidence>
<dbReference type="InterPro" id="IPR027417">
    <property type="entry name" value="P-loop_NTPase"/>
</dbReference>
<comment type="caution">
    <text evidence="4">The sequence shown here is derived from an EMBL/GenBank/DDBJ whole genome shotgun (WGS) entry which is preliminary data.</text>
</comment>
<dbReference type="SUPFAM" id="SSF52540">
    <property type="entry name" value="P-loop containing nucleoside triphosphate hydrolases"/>
    <property type="match status" value="1"/>
</dbReference>
<keyword evidence="2" id="KW-1133">Transmembrane helix</keyword>
<evidence type="ECO:0000259" key="3">
    <source>
        <dbReference type="Pfam" id="PF05707"/>
    </source>
</evidence>
<feature type="region of interest" description="Disordered" evidence="1">
    <location>
        <begin position="210"/>
        <end position="238"/>
    </location>
</feature>
<evidence type="ECO:0000256" key="2">
    <source>
        <dbReference type="SAM" id="Phobius"/>
    </source>
</evidence>
<proteinExistence type="predicted"/>
<sequence length="384" mass="42636">MGLYLVTGQPGHGKTAYALDKAFQWKKEGRTIYAHGVKDLDYEKAGFKYIEDPTLWEALPDGSVVLLDECYTIFPNRNPGAKVPAHVDAMARHRHRGFDFILIAQQGLQLDPFLRGLYEEHCHVRQTSIFKSKTKLKRWTQYQANVQGHCSDVRDWVRPKYVFDYYTSTTMVTTKRSVPMWIRWIGVGLIVLVVVMYGLKWNYDRRNAEFESERTSTNGRASPTALGRSPGAGGAARTYETPTDYAKAHVARFATMPWTAPIYDGGSPAGQPQLYCMSSLAGTDAHGKHRDASCSCMTEQGTKYEISQPECRTVARNSTPYNPYKPASVAPSPQVAPMLPVEPVGSSAAITGSVISTSPRSQGTMPESPGYKPQTYTGPTTLQM</sequence>
<keyword evidence="2" id="KW-0472">Membrane</keyword>
<dbReference type="RefSeq" id="WP_273664682.1">
    <property type="nucleotide sequence ID" value="NZ_CP168178.1"/>
</dbReference>
<organism evidence="4 5">
    <name type="scientific">Xanthomonas hortorum pv. hederae</name>
    <dbReference type="NCBI Taxonomy" id="453603"/>
    <lineage>
        <taxon>Bacteria</taxon>
        <taxon>Pseudomonadati</taxon>
        <taxon>Pseudomonadota</taxon>
        <taxon>Gammaproteobacteria</taxon>
        <taxon>Lysobacterales</taxon>
        <taxon>Lysobacteraceae</taxon>
        <taxon>Xanthomonas</taxon>
    </lineage>
</organism>
<keyword evidence="2" id="KW-0812">Transmembrane</keyword>
<dbReference type="AlphaFoldDB" id="A0A9X4BVL5"/>
<protein>
    <submittedName>
        <fullName evidence="4">Zonular occludens toxin domain-containing protein</fullName>
    </submittedName>
</protein>
<dbReference type="Pfam" id="PF05707">
    <property type="entry name" value="Zot"/>
    <property type="match status" value="1"/>
</dbReference>
<feature type="transmembrane region" description="Helical" evidence="2">
    <location>
        <begin position="181"/>
        <end position="199"/>
    </location>
</feature>
<dbReference type="Proteomes" id="UP001140230">
    <property type="component" value="Unassembled WGS sequence"/>
</dbReference>
<feature type="domain" description="Zona occludens toxin N-terminal" evidence="3">
    <location>
        <begin position="3"/>
        <end position="170"/>
    </location>
</feature>
<gene>
    <name evidence="4" type="ORF">NY667_22090</name>
</gene>
<feature type="compositionally biased region" description="Polar residues" evidence="1">
    <location>
        <begin position="374"/>
        <end position="384"/>
    </location>
</feature>